<sequence>MEKRILVFGAAGFMGTYLIDALVQLGFDVVASDINDIGEKYYTKKGISYIHVDITQEREFDKLPKDSFDAVIHLAATQPANVSAKSYDPKNYINVNVSGTLNILNFCREVNAGKLIYASSHRNTQGLWVRNQPITENDGRAIKYDGEYAMFSISESAAQDCVLHYNAEYSFNGIIFRLPPVYGFGPHTEIFKEGKHIKTGFQIFIDNAKDGKPIELWGDADKGRDIVYIKDVIDAFVKAIEHESATGLFNITSGKKLTLRQEAETIAKVFWKEGSEPVFIERPEFKNNLDNFIYDISKAKEVLKWSPRYSFEDMLHDFIKEDNENSFGHLVEKRKQLKNQLS</sequence>
<reference evidence="2" key="1">
    <citation type="submission" date="2016-01" db="EMBL/GenBank/DDBJ databases">
        <title>Genome sequencing of Roseivirga ehrenbergii KMM 6017.</title>
        <authorList>
            <person name="Selvaratnam C."/>
            <person name="Thevarajoo S."/>
            <person name="Goh K.M."/>
            <person name="Ee R."/>
            <person name="Chan K.-G."/>
            <person name="Chong C.S."/>
        </authorList>
    </citation>
    <scope>NUCLEOTIDE SEQUENCE [LARGE SCALE GENOMIC DNA]</scope>
    <source>
        <strain evidence="2">KMM 6017</strain>
    </source>
</reference>
<dbReference type="AlphaFoldDB" id="A0A150XEA4"/>
<dbReference type="Pfam" id="PF01370">
    <property type="entry name" value="Epimerase"/>
    <property type="match status" value="1"/>
</dbReference>
<protein>
    <recommendedName>
        <fullName evidence="1">NAD-dependent epimerase/dehydratase domain-containing protein</fullName>
    </recommendedName>
</protein>
<dbReference type="Gene3D" id="3.40.50.720">
    <property type="entry name" value="NAD(P)-binding Rossmann-like Domain"/>
    <property type="match status" value="1"/>
</dbReference>
<evidence type="ECO:0000313" key="3">
    <source>
        <dbReference type="Proteomes" id="UP000075583"/>
    </source>
</evidence>
<dbReference type="SUPFAM" id="SSF51735">
    <property type="entry name" value="NAD(P)-binding Rossmann-fold domains"/>
    <property type="match status" value="1"/>
</dbReference>
<evidence type="ECO:0000259" key="1">
    <source>
        <dbReference type="Pfam" id="PF01370"/>
    </source>
</evidence>
<keyword evidence="3" id="KW-1185">Reference proteome</keyword>
<dbReference type="Proteomes" id="UP000075583">
    <property type="component" value="Unassembled WGS sequence"/>
</dbReference>
<name>A0A150XEA4_ROSEK</name>
<evidence type="ECO:0000313" key="2">
    <source>
        <dbReference type="EMBL" id="KYG77047.1"/>
    </source>
</evidence>
<dbReference type="InterPro" id="IPR036291">
    <property type="entry name" value="NAD(P)-bd_dom_sf"/>
</dbReference>
<dbReference type="PANTHER" id="PTHR43245">
    <property type="entry name" value="BIFUNCTIONAL POLYMYXIN RESISTANCE PROTEIN ARNA"/>
    <property type="match status" value="1"/>
</dbReference>
<dbReference type="STRING" id="279360.MB14_02265"/>
<dbReference type="InterPro" id="IPR001509">
    <property type="entry name" value="Epimerase_deHydtase"/>
</dbReference>
<dbReference type="InterPro" id="IPR050177">
    <property type="entry name" value="Lipid_A_modif_metabolic_enz"/>
</dbReference>
<dbReference type="EMBL" id="LQZQ01000012">
    <property type="protein sequence ID" value="KYG77047.1"/>
    <property type="molecule type" value="Genomic_DNA"/>
</dbReference>
<organism evidence="2 3">
    <name type="scientific">Roseivirga ehrenbergii (strain DSM 102268 / JCM 13514 / KCTC 12282 / NCIMB 14502 / KMM 6017)</name>
    <dbReference type="NCBI Taxonomy" id="279360"/>
    <lineage>
        <taxon>Bacteria</taxon>
        <taxon>Pseudomonadati</taxon>
        <taxon>Bacteroidota</taxon>
        <taxon>Cytophagia</taxon>
        <taxon>Cytophagales</taxon>
        <taxon>Roseivirgaceae</taxon>
        <taxon>Roseivirga</taxon>
    </lineage>
</organism>
<accession>A0A150XEA4</accession>
<feature type="domain" description="NAD-dependent epimerase/dehydratase" evidence="1">
    <location>
        <begin position="5"/>
        <end position="251"/>
    </location>
</feature>
<gene>
    <name evidence="2" type="ORF">MB14_02265</name>
</gene>
<proteinExistence type="predicted"/>
<comment type="caution">
    <text evidence="2">The sequence shown here is derived from an EMBL/GenBank/DDBJ whole genome shotgun (WGS) entry which is preliminary data.</text>
</comment>
<dbReference type="RefSeq" id="WP_062591157.1">
    <property type="nucleotide sequence ID" value="NZ_LQZQ01000012.1"/>
</dbReference>
<dbReference type="OrthoDB" id="1490291at2"/>